<evidence type="ECO:0000256" key="3">
    <source>
        <dbReference type="ARBA" id="ARBA00022664"/>
    </source>
</evidence>
<dbReference type="EMBL" id="AZIL01000034">
    <property type="protein sequence ID" value="EWM30449.1"/>
    <property type="molecule type" value="Genomic_DNA"/>
</dbReference>
<dbReference type="Pfam" id="PF02854">
    <property type="entry name" value="MIF4G"/>
    <property type="match status" value="1"/>
</dbReference>
<dbReference type="InterPro" id="IPR015174">
    <property type="entry name" value="MIF4G-like_typ-2"/>
</dbReference>
<feature type="compositionally biased region" description="Basic and acidic residues" evidence="6">
    <location>
        <begin position="62"/>
        <end position="73"/>
    </location>
</feature>
<feature type="region of interest" description="Disordered" evidence="6">
    <location>
        <begin position="43"/>
        <end position="116"/>
    </location>
</feature>
<comment type="subcellular location">
    <subcellularLocation>
        <location evidence="1">Nucleus</location>
    </subcellularLocation>
</comment>
<dbReference type="PANTHER" id="PTHR12412:SF2">
    <property type="entry name" value="NUCLEAR CAP-BINDING PROTEIN SUBUNIT 1"/>
    <property type="match status" value="1"/>
</dbReference>
<sequence length="963" mass="105360">MQQLMAFCATIQVGHSSHHVSLFVHAYVYQTLSQAREMSYHAAGNYGPPPGSGGGGRGYGGPDRKRYRGDESHGGGYHGNHGGGGGRYRGDRARYNQDRRGGDRGPPAKKPKTKEDEIMTQIKALLVRVGDFHHITTSLSSLEENVEGLAGALGDELATFGDLIADFVLTAACQLSLQTPVYATLVGLLNARDEDFGAKVVQGGAVRLDAMIRQGRWINAKLVLRFLCELVNARVVKAEGEGSLGEVLTTLAGPLKEPDAAVPPARKDLYLYLVVSVLPWVWDALAQEWPDGLPALLETTFAYADRRVPLYLKKGVRCVLDASLEDEEDGVEEAGASGHPVEPATDSIQRALRVVKTLAATLEEGQASLEINAIVKPWKGVKEELSQGIRHAIPPLTLPDPDPMVLATGGFPLPLHPCFAEFDLFDAESGGQAASVATLPPIERWVLRECLKDSLVTFRPYVNEAGNKRGSFAAEVEQLYSISYLAPPEVATEFLVAEVLLLWLVQRPSRDLAYLHRLLLQVVQTPKAAGSMALGLHILFQDYLEVLDHGAVTQLANWFGAHLTNTQFTFPYWDAWAGLVAEQEAEDHPQRYFLRRALDVAARQSYVGKVKEHIPASLHPYVPEDPYSLSPYLPRAAAVEEDNAADAASTQILKVLVRHFQAVLQGQMPAAEVQAWLDSSVAPPADIATSDPLWRVTLVAHALSRISDDTVAHLPALLEKCLGWFRQLFEADEHQLRMVEALAEVWAGSPQMLLLALNAVMRMHMVLPVNLVAWLVRPETARRYAQDALYHDLFVDAVDRSLESVANYGELISRALGPHPPATGQSEEARARQCAGEETVEHGIVAVENAQDLLLELVEGLSKVLGEGLASSAEQASEWVRAGLAYLRGTLQIYLQLEEKGLNRVIPGTEPVFDLSKVEESIGPLESLHPALHGVMLDVRRYIDDRQVFGGVHAHGQVFSDEE</sequence>
<evidence type="ECO:0000313" key="9">
    <source>
        <dbReference type="Proteomes" id="UP000019335"/>
    </source>
</evidence>
<evidence type="ECO:0000259" key="7">
    <source>
        <dbReference type="SMART" id="SM00543"/>
    </source>
</evidence>
<reference evidence="8 9" key="1">
    <citation type="journal article" date="2014" name="Mol. Plant">
        <title>Chromosome Scale Genome Assembly and Transcriptome Profiling of Nannochloropsis gaditana in Nitrogen Depletion.</title>
        <authorList>
            <person name="Corteggiani Carpinelli E."/>
            <person name="Telatin A."/>
            <person name="Vitulo N."/>
            <person name="Forcato C."/>
            <person name="D'Angelo M."/>
            <person name="Schiavon R."/>
            <person name="Vezzi A."/>
            <person name="Giacometti G.M."/>
            <person name="Morosinotto T."/>
            <person name="Valle G."/>
        </authorList>
    </citation>
    <scope>NUCLEOTIDE SEQUENCE [LARGE SCALE GENOMIC DNA]</scope>
    <source>
        <strain evidence="8 9">B-31</strain>
    </source>
</reference>
<dbReference type="Pfam" id="PF09090">
    <property type="entry name" value="MIF4G_like_2"/>
    <property type="match status" value="1"/>
</dbReference>
<dbReference type="GO" id="GO:0000184">
    <property type="term" value="P:nuclear-transcribed mRNA catabolic process, nonsense-mediated decay"/>
    <property type="evidence" value="ECO:0007669"/>
    <property type="project" value="TreeGrafter"/>
</dbReference>
<feature type="domain" description="MIF4G" evidence="7">
    <location>
        <begin position="125"/>
        <end position="338"/>
    </location>
</feature>
<dbReference type="SUPFAM" id="SSF48371">
    <property type="entry name" value="ARM repeat"/>
    <property type="match status" value="3"/>
</dbReference>
<keyword evidence="5" id="KW-0539">Nucleus</keyword>
<keyword evidence="4" id="KW-0508">mRNA splicing</keyword>
<evidence type="ECO:0000256" key="6">
    <source>
        <dbReference type="SAM" id="MobiDB-lite"/>
    </source>
</evidence>
<dbReference type="PANTHER" id="PTHR12412">
    <property type="entry name" value="CAP BINDING PROTEIN"/>
    <property type="match status" value="1"/>
</dbReference>
<evidence type="ECO:0000256" key="1">
    <source>
        <dbReference type="ARBA" id="ARBA00004123"/>
    </source>
</evidence>
<dbReference type="InterPro" id="IPR003890">
    <property type="entry name" value="MIF4G-like_typ-3"/>
</dbReference>
<dbReference type="GO" id="GO:0005634">
    <property type="term" value="C:nucleus"/>
    <property type="evidence" value="ECO:0007669"/>
    <property type="project" value="UniProtKB-SubCell"/>
</dbReference>
<dbReference type="Proteomes" id="UP000019335">
    <property type="component" value="Chromosome 1"/>
</dbReference>
<dbReference type="AlphaFoldDB" id="W7UBY3"/>
<dbReference type="GO" id="GO:0005846">
    <property type="term" value="C:nuclear cap binding complex"/>
    <property type="evidence" value="ECO:0007669"/>
    <property type="project" value="InterPro"/>
</dbReference>
<dbReference type="Gene3D" id="1.25.40.180">
    <property type="match status" value="3"/>
</dbReference>
<dbReference type="GO" id="GO:0006406">
    <property type="term" value="P:mRNA export from nucleus"/>
    <property type="evidence" value="ECO:0007669"/>
    <property type="project" value="InterPro"/>
</dbReference>
<dbReference type="Pfam" id="PF09088">
    <property type="entry name" value="MIF4G_like"/>
    <property type="match status" value="1"/>
</dbReference>
<dbReference type="GO" id="GO:0003729">
    <property type="term" value="F:mRNA binding"/>
    <property type="evidence" value="ECO:0007669"/>
    <property type="project" value="TreeGrafter"/>
</dbReference>
<name>W7UBY3_9STRA</name>
<gene>
    <name evidence="8" type="ORF">Naga_100100g3</name>
</gene>
<organism evidence="8 9">
    <name type="scientific">Nannochloropsis gaditana</name>
    <dbReference type="NCBI Taxonomy" id="72520"/>
    <lineage>
        <taxon>Eukaryota</taxon>
        <taxon>Sar</taxon>
        <taxon>Stramenopiles</taxon>
        <taxon>Ochrophyta</taxon>
        <taxon>Eustigmatophyceae</taxon>
        <taxon>Eustigmatales</taxon>
        <taxon>Monodopsidaceae</taxon>
        <taxon>Nannochloropsis</taxon>
    </lineage>
</organism>
<keyword evidence="3" id="KW-0507">mRNA processing</keyword>
<evidence type="ECO:0000256" key="5">
    <source>
        <dbReference type="ARBA" id="ARBA00023242"/>
    </source>
</evidence>
<dbReference type="InterPro" id="IPR015172">
    <property type="entry name" value="MIF4G-like_typ-1"/>
</dbReference>
<evidence type="ECO:0000313" key="8">
    <source>
        <dbReference type="EMBL" id="EWM30449.1"/>
    </source>
</evidence>
<proteinExistence type="inferred from homology"/>
<evidence type="ECO:0000256" key="2">
    <source>
        <dbReference type="ARBA" id="ARBA00007413"/>
    </source>
</evidence>
<comment type="similarity">
    <text evidence="2">Belongs to the NCBP1 family.</text>
</comment>
<dbReference type="OrthoDB" id="10252707at2759"/>
<dbReference type="GO" id="GO:0000339">
    <property type="term" value="F:RNA cap binding"/>
    <property type="evidence" value="ECO:0007669"/>
    <property type="project" value="InterPro"/>
</dbReference>
<feature type="compositionally biased region" description="Gly residues" evidence="6">
    <location>
        <begin position="74"/>
        <end position="87"/>
    </location>
</feature>
<feature type="compositionally biased region" description="Basic and acidic residues" evidence="6">
    <location>
        <begin position="88"/>
        <end position="103"/>
    </location>
</feature>
<dbReference type="SMART" id="SM00543">
    <property type="entry name" value="MIF4G"/>
    <property type="match status" value="1"/>
</dbReference>
<feature type="compositionally biased region" description="Gly residues" evidence="6">
    <location>
        <begin position="52"/>
        <end position="61"/>
    </location>
</feature>
<dbReference type="InterPro" id="IPR016024">
    <property type="entry name" value="ARM-type_fold"/>
</dbReference>
<protein>
    <submittedName>
        <fullName evidence="8">Nuclear cap-binding protein subunit 1</fullName>
    </submittedName>
</protein>
<accession>W7UBY3</accession>
<dbReference type="GO" id="GO:0006397">
    <property type="term" value="P:mRNA processing"/>
    <property type="evidence" value="ECO:0007669"/>
    <property type="project" value="UniProtKB-KW"/>
</dbReference>
<keyword evidence="9" id="KW-1185">Reference proteome</keyword>
<dbReference type="InterPro" id="IPR027159">
    <property type="entry name" value="CBP80"/>
</dbReference>
<evidence type="ECO:0000256" key="4">
    <source>
        <dbReference type="ARBA" id="ARBA00023187"/>
    </source>
</evidence>
<dbReference type="GO" id="GO:0008380">
    <property type="term" value="P:RNA splicing"/>
    <property type="evidence" value="ECO:0007669"/>
    <property type="project" value="UniProtKB-KW"/>
</dbReference>
<comment type="caution">
    <text evidence="8">The sequence shown here is derived from an EMBL/GenBank/DDBJ whole genome shotgun (WGS) entry which is preliminary data.</text>
</comment>